<feature type="compositionally biased region" description="Low complexity" evidence="1">
    <location>
        <begin position="40"/>
        <end position="63"/>
    </location>
</feature>
<dbReference type="SUPFAM" id="SSF49599">
    <property type="entry name" value="TRAF domain-like"/>
    <property type="match status" value="1"/>
</dbReference>
<dbReference type="Gene3D" id="1.25.40.420">
    <property type="match status" value="1"/>
</dbReference>
<dbReference type="InterPro" id="IPR000210">
    <property type="entry name" value="BTB/POZ_dom"/>
</dbReference>
<dbReference type="CDD" id="cd14733">
    <property type="entry name" value="BACK"/>
    <property type="match status" value="1"/>
</dbReference>
<dbReference type="Gene3D" id="3.30.710.10">
    <property type="entry name" value="Potassium Channel Kv1.1, Chain A"/>
    <property type="match status" value="1"/>
</dbReference>
<evidence type="ECO:0000259" key="2">
    <source>
        <dbReference type="PROSITE" id="PS50097"/>
    </source>
</evidence>
<feature type="region of interest" description="Disordered" evidence="1">
    <location>
        <begin position="1"/>
        <end position="63"/>
    </location>
</feature>
<dbReference type="GO" id="GO:0030163">
    <property type="term" value="P:protein catabolic process"/>
    <property type="evidence" value="ECO:0007669"/>
    <property type="project" value="UniProtKB-ARBA"/>
</dbReference>
<dbReference type="PANTHER" id="PTHR24413">
    <property type="entry name" value="SPECKLE-TYPE POZ PROTEIN"/>
    <property type="match status" value="1"/>
</dbReference>
<accession>A0A267FJP9</accession>
<keyword evidence="4" id="KW-1185">Reference proteome</keyword>
<feature type="non-terminal residue" evidence="3">
    <location>
        <position position="1"/>
    </location>
</feature>
<evidence type="ECO:0000256" key="1">
    <source>
        <dbReference type="SAM" id="MobiDB-lite"/>
    </source>
</evidence>
<dbReference type="InterPro" id="IPR002083">
    <property type="entry name" value="MATH/TRAF_dom"/>
</dbReference>
<dbReference type="InterPro" id="IPR008974">
    <property type="entry name" value="TRAF-like"/>
</dbReference>
<dbReference type="OrthoDB" id="6359816at2759"/>
<dbReference type="STRING" id="282301.A0A267FJP9"/>
<comment type="caution">
    <text evidence="3">The sequence shown here is derived from an EMBL/GenBank/DDBJ whole genome shotgun (WGS) entry which is preliminary data.</text>
</comment>
<dbReference type="InterPro" id="IPR011333">
    <property type="entry name" value="SKP1/BTB/POZ_sf"/>
</dbReference>
<dbReference type="Pfam" id="PF22486">
    <property type="entry name" value="MATH_2"/>
    <property type="match status" value="1"/>
</dbReference>
<reference evidence="3 4" key="1">
    <citation type="submission" date="2017-06" db="EMBL/GenBank/DDBJ databases">
        <title>A platform for efficient transgenesis in Macrostomum lignano, a flatworm model organism for stem cell research.</title>
        <authorList>
            <person name="Berezikov E."/>
        </authorList>
    </citation>
    <scope>NUCLEOTIDE SEQUENCE [LARGE SCALE GENOMIC DNA]</scope>
    <source>
        <strain evidence="3">DV1</strain>
        <tissue evidence="3">Whole organism</tissue>
    </source>
</reference>
<dbReference type="Pfam" id="PF00651">
    <property type="entry name" value="BTB"/>
    <property type="match status" value="1"/>
</dbReference>
<dbReference type="EMBL" id="NIVC01000983">
    <property type="protein sequence ID" value="PAA73991.1"/>
    <property type="molecule type" value="Genomic_DNA"/>
</dbReference>
<sequence length="481" mass="53104">LNLSNSRQQARDQLTGGAQQQQQQQLALARDQHHQHGSRPRGSSPQRQLQQQQQQQQQSSSSLAEDANAFDFTTVVPHYTCYCRWEINNWTSLPFVTGHYLDSPSFYAEECPSIKWCLRFYPHGDCQQFRDWICVFVVLKEVDTETPFRPIISKAHFKMEGPVSGGGGEGSASANPPQIQRLERRSESLSFAVHGTHGWSVVLRSEFHRVRHLTLQLTVHFSVPSQVTTYIRGGIGGSLIGIVDSVGDSASSDLLLQLQDAAVACHHRRAVGLADSAADASASTSAAGASSGSTAVVQRHGRLSADLRRLLDAGMAADVRLRLDCGAEFPAHKCLLAARSPVFLAMFTHDCLERSADAVTILDAEAASFKVFLDYLYTGEVPLSGLEANGRELLKLADKYSVSELRAVCAQALARGVTLANLHELAVLADTYQVDSLLHRCTQFMREHAQQVLASEDWRDLMQYRPALAQQLLVQMTKRHD</sequence>
<feature type="compositionally biased region" description="Low complexity" evidence="1">
    <location>
        <begin position="11"/>
        <end position="29"/>
    </location>
</feature>
<gene>
    <name evidence="3" type="ORF">BOX15_Mlig016566g2</name>
</gene>
<proteinExistence type="predicted"/>
<protein>
    <recommendedName>
        <fullName evidence="2">BTB domain-containing protein</fullName>
    </recommendedName>
</protein>
<dbReference type="Gene3D" id="2.60.210.10">
    <property type="entry name" value="Apoptosis, Tumor Necrosis Factor Receptor Associated Protein 2, Chain A"/>
    <property type="match status" value="1"/>
</dbReference>
<dbReference type="SUPFAM" id="SSF54695">
    <property type="entry name" value="POZ domain"/>
    <property type="match status" value="1"/>
</dbReference>
<feature type="domain" description="BTB" evidence="2">
    <location>
        <begin position="317"/>
        <end position="385"/>
    </location>
</feature>
<dbReference type="PROSITE" id="PS50097">
    <property type="entry name" value="BTB"/>
    <property type="match status" value="1"/>
</dbReference>
<dbReference type="AlphaFoldDB" id="A0A267FJP9"/>
<dbReference type="Proteomes" id="UP000215902">
    <property type="component" value="Unassembled WGS sequence"/>
</dbReference>
<organism evidence="3 4">
    <name type="scientific">Macrostomum lignano</name>
    <dbReference type="NCBI Taxonomy" id="282301"/>
    <lineage>
        <taxon>Eukaryota</taxon>
        <taxon>Metazoa</taxon>
        <taxon>Spiralia</taxon>
        <taxon>Lophotrochozoa</taxon>
        <taxon>Platyhelminthes</taxon>
        <taxon>Rhabditophora</taxon>
        <taxon>Macrostomorpha</taxon>
        <taxon>Macrostomida</taxon>
        <taxon>Macrostomidae</taxon>
        <taxon>Macrostomum</taxon>
    </lineage>
</organism>
<dbReference type="SMART" id="SM00225">
    <property type="entry name" value="BTB"/>
    <property type="match status" value="1"/>
</dbReference>
<evidence type="ECO:0000313" key="3">
    <source>
        <dbReference type="EMBL" id="PAA73991.1"/>
    </source>
</evidence>
<name>A0A267FJP9_9PLAT</name>
<evidence type="ECO:0000313" key="4">
    <source>
        <dbReference type="Proteomes" id="UP000215902"/>
    </source>
</evidence>